<dbReference type="EMBL" id="CP002198">
    <property type="protein sequence ID" value="ADN14797.1"/>
    <property type="molecule type" value="Genomic_DNA"/>
</dbReference>
<dbReference type="PANTHER" id="PTHR33926:SF4">
    <property type="entry name" value="PROTEIN TIC 22, CHLOROPLASTIC"/>
    <property type="match status" value="1"/>
</dbReference>
<dbReference type="Pfam" id="PF04278">
    <property type="entry name" value="Tic22"/>
    <property type="match status" value="1"/>
</dbReference>
<dbReference type="OrthoDB" id="561090at2"/>
<accession>E0U6N8</accession>
<dbReference type="eggNOG" id="ENOG5030I3F">
    <property type="taxonomic scope" value="Bacteria"/>
</dbReference>
<dbReference type="GO" id="GO:0015031">
    <property type="term" value="P:protein transport"/>
    <property type="evidence" value="ECO:0007669"/>
    <property type="project" value="InterPro"/>
</dbReference>
<evidence type="ECO:0000313" key="2">
    <source>
        <dbReference type="Proteomes" id="UP000008206"/>
    </source>
</evidence>
<dbReference type="PANTHER" id="PTHR33926">
    <property type="entry name" value="PROTEIN TIC 22, CHLOROPLASTIC"/>
    <property type="match status" value="1"/>
</dbReference>
<dbReference type="KEGG" id="cyj:Cyan7822_2838"/>
<proteinExistence type="predicted"/>
<dbReference type="HOGENOM" id="CLU_073560_0_0_3"/>
<sequence length="263" mass="29622">MLNSLIRRGIRIALAVGITVSSWLGFYQSSLALPEPQVLQKLEQIPMFLIVAQDGNLVLINTQTPQGSDTSSGRLVIFGAYSDAAKMLDLLQKNSSDLAGKIKIIPLAFSRVYEMLKKMSQEEKKMPPITFFSQEEDMKAATDILQQSGKKVDNLQKFGIPLFFVTIGKNEEFIVKKNDQGNTFIPFYMTLKDAQAELEEYKKQFPDRKPEEIKIGVVPLLELVQVLLQKDEEALKIMQIIPSEQQINEANRLLQNTKANGSQ</sequence>
<keyword evidence="2" id="KW-1185">Reference proteome</keyword>
<dbReference type="STRING" id="497965.Cyan7822_2838"/>
<evidence type="ECO:0000313" key="1">
    <source>
        <dbReference type="EMBL" id="ADN14797.1"/>
    </source>
</evidence>
<dbReference type="InterPro" id="IPR007378">
    <property type="entry name" value="Tic22-like"/>
</dbReference>
<reference evidence="2" key="1">
    <citation type="journal article" date="2011" name="MBio">
        <title>Novel metabolic attributes of the genus Cyanothece, comprising a group of unicellular nitrogen-fixing Cyanobacteria.</title>
        <authorList>
            <person name="Bandyopadhyay A."/>
            <person name="Elvitigala T."/>
            <person name="Welsh E."/>
            <person name="Stockel J."/>
            <person name="Liberton M."/>
            <person name="Min H."/>
            <person name="Sherman L.A."/>
            <person name="Pakrasi H.B."/>
        </authorList>
    </citation>
    <scope>NUCLEOTIDE SEQUENCE [LARGE SCALE GENOMIC DNA]</scope>
    <source>
        <strain evidence="2">PCC 7822</strain>
    </source>
</reference>
<gene>
    <name evidence="1" type="ordered locus">Cyan7822_2838</name>
</gene>
<protein>
    <submittedName>
        <fullName evidence="1">Tic22 family protein</fullName>
    </submittedName>
</protein>
<dbReference type="AlphaFoldDB" id="E0U6N8"/>
<dbReference type="Gene3D" id="3.40.1350.100">
    <property type="match status" value="2"/>
</dbReference>
<name>E0U6N8_GLOV7</name>
<organism evidence="1 2">
    <name type="scientific">Gloeothece verrucosa (strain PCC 7822)</name>
    <name type="common">Cyanothece sp. (strain PCC 7822)</name>
    <dbReference type="NCBI Taxonomy" id="497965"/>
    <lineage>
        <taxon>Bacteria</taxon>
        <taxon>Bacillati</taxon>
        <taxon>Cyanobacteriota</taxon>
        <taxon>Cyanophyceae</taxon>
        <taxon>Oscillatoriophycideae</taxon>
        <taxon>Chroococcales</taxon>
        <taxon>Aphanothecaceae</taxon>
        <taxon>Gloeothece</taxon>
        <taxon>Gloeothece verrucosa</taxon>
    </lineage>
</organism>
<dbReference type="Proteomes" id="UP000008206">
    <property type="component" value="Chromosome"/>
</dbReference>